<sequence>MEDGLVQCSGNYVPLTPISFLERAAFVYRERTSVVYGNIRYTWRETHKRCLRLASALFRLNISPGDRVAALAPNIPALYELHFGVPMAGAVLAAMNVMLDEPTLARLLKLLEAKLIFVDNCYTRLVSRAIDACFEESQKPLMIVIHDLCDHQSSHSSSKRNGSVDLDYESLLAMEMGDFRAVRPTDERDPISVSFTSGSTGLPKAVVYSHRSAYLNSIAAIFRYEIKEERPVFLWTVDMFRCNGWCFTWAMAAIGGTNVCLRNLTAEAIFTSIDLHGVTHLCGNPVILTIVYNSLPSERKPLPHRVQITVAGTFPPENVVEKVEELGFHVKHGYGMTELMGPAIVTPWKRKSSPKDNPQNLICENVHGMMMEGVNVIDPRTMRTVPSDGKTPGEIVFRGNTVMIGYLNDPQATREAFGTDGWFRTGDVGVISMDGQIEMKDRAEDAIILNNYGNELSDGFLSSMDVEKVLLGNPKVREAAVVGVRRGDSKVKVCAFVKLEEGVCCGEEEIKEWYKEEGLGGGGGGLSMVIDKVQFGDLPVNCTGKVQKFVLRERAADD</sequence>
<evidence type="ECO:0000313" key="2">
    <source>
        <dbReference type="Proteomes" id="UP001057402"/>
    </source>
</evidence>
<comment type="caution">
    <text evidence="1">The sequence shown here is derived from an EMBL/GenBank/DDBJ whole genome shotgun (WGS) entry which is preliminary data.</text>
</comment>
<dbReference type="EMBL" id="CM042882">
    <property type="protein sequence ID" value="KAI4381818.1"/>
    <property type="molecule type" value="Genomic_DNA"/>
</dbReference>
<evidence type="ECO:0000313" key="1">
    <source>
        <dbReference type="EMBL" id="KAI4381818.1"/>
    </source>
</evidence>
<reference evidence="2" key="1">
    <citation type="journal article" date="2023" name="Front. Plant Sci.">
        <title>Chromosomal-level genome assembly of Melastoma candidum provides insights into trichome evolution.</title>
        <authorList>
            <person name="Zhong Y."/>
            <person name="Wu W."/>
            <person name="Sun C."/>
            <person name="Zou P."/>
            <person name="Liu Y."/>
            <person name="Dai S."/>
            <person name="Zhou R."/>
        </authorList>
    </citation>
    <scope>NUCLEOTIDE SEQUENCE [LARGE SCALE GENOMIC DNA]</scope>
</reference>
<gene>
    <name evidence="1" type="ORF">MLD38_007856</name>
</gene>
<accession>A0ACB9RTT1</accession>
<keyword evidence="2" id="KW-1185">Reference proteome</keyword>
<organism evidence="1 2">
    <name type="scientific">Melastoma candidum</name>
    <dbReference type="NCBI Taxonomy" id="119954"/>
    <lineage>
        <taxon>Eukaryota</taxon>
        <taxon>Viridiplantae</taxon>
        <taxon>Streptophyta</taxon>
        <taxon>Embryophyta</taxon>
        <taxon>Tracheophyta</taxon>
        <taxon>Spermatophyta</taxon>
        <taxon>Magnoliopsida</taxon>
        <taxon>eudicotyledons</taxon>
        <taxon>Gunneridae</taxon>
        <taxon>Pentapetalae</taxon>
        <taxon>rosids</taxon>
        <taxon>malvids</taxon>
        <taxon>Myrtales</taxon>
        <taxon>Melastomataceae</taxon>
        <taxon>Melastomatoideae</taxon>
        <taxon>Melastomateae</taxon>
        <taxon>Melastoma</taxon>
    </lineage>
</organism>
<protein>
    <submittedName>
        <fullName evidence="1">Uncharacterized protein</fullName>
    </submittedName>
</protein>
<dbReference type="Proteomes" id="UP001057402">
    <property type="component" value="Chromosome 3"/>
</dbReference>
<name>A0ACB9RTT1_9MYRT</name>
<proteinExistence type="predicted"/>